<feature type="domain" description="D-isomer specific 2-hydroxyacid dehydrogenase NAD-binding" evidence="6">
    <location>
        <begin position="107"/>
        <end position="285"/>
    </location>
</feature>
<dbReference type="GO" id="GO:0005829">
    <property type="term" value="C:cytosol"/>
    <property type="evidence" value="ECO:0007669"/>
    <property type="project" value="TreeGrafter"/>
</dbReference>
<dbReference type="InterPro" id="IPR029753">
    <property type="entry name" value="D-isomer_DH_CS"/>
</dbReference>
<comment type="caution">
    <text evidence="7">The sequence shown here is derived from an EMBL/GenBank/DDBJ whole genome shotgun (WGS) entry which is preliminary data.</text>
</comment>
<dbReference type="AlphaFoldDB" id="A0A7C4MNH8"/>
<dbReference type="GO" id="GO:0030267">
    <property type="term" value="F:glyoxylate reductase (NADPH) activity"/>
    <property type="evidence" value="ECO:0007669"/>
    <property type="project" value="TreeGrafter"/>
</dbReference>
<dbReference type="Gene3D" id="3.40.50.720">
    <property type="entry name" value="NAD(P)-binding Rossmann-like Domain"/>
    <property type="match status" value="2"/>
</dbReference>
<dbReference type="CDD" id="cd05301">
    <property type="entry name" value="GDH"/>
    <property type="match status" value="1"/>
</dbReference>
<name>A0A7C4MNH8_9BACT</name>
<evidence type="ECO:0000313" key="7">
    <source>
        <dbReference type="EMBL" id="HGU31724.1"/>
    </source>
</evidence>
<dbReference type="InterPro" id="IPR006139">
    <property type="entry name" value="D-isomer_2_OHA_DH_cat_dom"/>
</dbReference>
<evidence type="ECO:0000256" key="4">
    <source>
        <dbReference type="RuleBase" id="RU003719"/>
    </source>
</evidence>
<comment type="similarity">
    <text evidence="1 4">Belongs to the D-isomer specific 2-hydroxyacid dehydrogenase family.</text>
</comment>
<dbReference type="PANTHER" id="PTHR10996:SF283">
    <property type="entry name" value="GLYOXYLATE_HYDROXYPYRUVATE REDUCTASE B"/>
    <property type="match status" value="1"/>
</dbReference>
<dbReference type="InterPro" id="IPR050223">
    <property type="entry name" value="D-isomer_2-hydroxyacid_DH"/>
</dbReference>
<protein>
    <submittedName>
        <fullName evidence="7">D-glycerate dehydrogenase</fullName>
    </submittedName>
</protein>
<accession>A0A7C4MNH8</accession>
<keyword evidence="2 4" id="KW-0560">Oxidoreductase</keyword>
<evidence type="ECO:0000256" key="1">
    <source>
        <dbReference type="ARBA" id="ARBA00005854"/>
    </source>
</evidence>
<dbReference type="InterPro" id="IPR036291">
    <property type="entry name" value="NAD(P)-bd_dom_sf"/>
</dbReference>
<dbReference type="SUPFAM" id="SSF51735">
    <property type="entry name" value="NAD(P)-binding Rossmann-fold domains"/>
    <property type="match status" value="1"/>
</dbReference>
<dbReference type="InterPro" id="IPR006140">
    <property type="entry name" value="D-isomer_DH_NAD-bd"/>
</dbReference>
<reference evidence="7" key="1">
    <citation type="journal article" date="2020" name="mSystems">
        <title>Genome- and Community-Level Interaction Insights into Carbon Utilization and Element Cycling Functions of Hydrothermarchaeota in Hydrothermal Sediment.</title>
        <authorList>
            <person name="Zhou Z."/>
            <person name="Liu Y."/>
            <person name="Xu W."/>
            <person name="Pan J."/>
            <person name="Luo Z.H."/>
            <person name="Li M."/>
        </authorList>
    </citation>
    <scope>NUCLEOTIDE SEQUENCE [LARGE SCALE GENOMIC DNA]</scope>
    <source>
        <strain evidence="7">SpSt-477</strain>
    </source>
</reference>
<evidence type="ECO:0000259" key="6">
    <source>
        <dbReference type="Pfam" id="PF02826"/>
    </source>
</evidence>
<dbReference type="SUPFAM" id="SSF52283">
    <property type="entry name" value="Formate/glycerate dehydrogenase catalytic domain-like"/>
    <property type="match status" value="1"/>
</dbReference>
<evidence type="ECO:0000256" key="3">
    <source>
        <dbReference type="ARBA" id="ARBA00023027"/>
    </source>
</evidence>
<dbReference type="InterPro" id="IPR029752">
    <property type="entry name" value="D-isomer_DH_CS1"/>
</dbReference>
<evidence type="ECO:0000256" key="2">
    <source>
        <dbReference type="ARBA" id="ARBA00023002"/>
    </source>
</evidence>
<dbReference type="FunFam" id="3.40.50.720:FF:000203">
    <property type="entry name" value="D-3-phosphoglycerate dehydrogenase (SerA)"/>
    <property type="match status" value="1"/>
</dbReference>
<dbReference type="GO" id="GO:0016618">
    <property type="term" value="F:hydroxypyruvate reductase [NAD(P)H] activity"/>
    <property type="evidence" value="ECO:0007669"/>
    <property type="project" value="TreeGrafter"/>
</dbReference>
<dbReference type="PROSITE" id="PS00671">
    <property type="entry name" value="D_2_HYDROXYACID_DH_3"/>
    <property type="match status" value="1"/>
</dbReference>
<dbReference type="PANTHER" id="PTHR10996">
    <property type="entry name" value="2-HYDROXYACID DEHYDROGENASE-RELATED"/>
    <property type="match status" value="1"/>
</dbReference>
<sequence>MNILITQALPEAALTPLRTRYTVAIGSPSAPMPKELLMERIADIDGLIPTISNTIDTSLLEKAERLRIIANYGVGYNHIDVEAATRRGILVTNTPDVLTDATAELAFALILATARRIVEGDRRMRSGQFRYWAPLDFLGTEVSGKTLGIVGYGRIGRAVARRGRAFDMRLLCTNRSPIDPKIAQEDAVTQVDIDTLLATSDVVSLHVPLTSETAHTIGRPQLDRMKPTAILINTSRGPVVDEHALVDALKNGTIAAAGLDVYENEPLMAPGLSELPNVVLLPHVGSATIETRTRMAELAVRNLIEGLEGRLPPNCLNPQACKGAFAGT</sequence>
<dbReference type="EMBL" id="DSUH01000056">
    <property type="protein sequence ID" value="HGU31724.1"/>
    <property type="molecule type" value="Genomic_DNA"/>
</dbReference>
<feature type="domain" description="D-isomer specific 2-hydroxyacid dehydrogenase catalytic" evidence="5">
    <location>
        <begin position="3"/>
        <end position="317"/>
    </location>
</feature>
<dbReference type="GO" id="GO:0051287">
    <property type="term" value="F:NAD binding"/>
    <property type="evidence" value="ECO:0007669"/>
    <property type="project" value="InterPro"/>
</dbReference>
<proteinExistence type="inferred from homology"/>
<gene>
    <name evidence="7" type="ORF">ENS29_02585</name>
</gene>
<dbReference type="Pfam" id="PF00389">
    <property type="entry name" value="2-Hacid_dh"/>
    <property type="match status" value="1"/>
</dbReference>
<dbReference type="PROSITE" id="PS00065">
    <property type="entry name" value="D_2_HYDROXYACID_DH_1"/>
    <property type="match status" value="1"/>
</dbReference>
<evidence type="ECO:0000259" key="5">
    <source>
        <dbReference type="Pfam" id="PF00389"/>
    </source>
</evidence>
<organism evidence="7">
    <name type="scientific">Desulfatirhabdium butyrativorans</name>
    <dbReference type="NCBI Taxonomy" id="340467"/>
    <lineage>
        <taxon>Bacteria</taxon>
        <taxon>Pseudomonadati</taxon>
        <taxon>Thermodesulfobacteriota</taxon>
        <taxon>Desulfobacteria</taxon>
        <taxon>Desulfobacterales</taxon>
        <taxon>Desulfatirhabdiaceae</taxon>
        <taxon>Desulfatirhabdium</taxon>
    </lineage>
</organism>
<dbReference type="Pfam" id="PF02826">
    <property type="entry name" value="2-Hacid_dh_C"/>
    <property type="match status" value="1"/>
</dbReference>
<keyword evidence="3" id="KW-0520">NAD</keyword>